<dbReference type="EMBL" id="RBUY01000171">
    <property type="protein sequence ID" value="RMV71075.1"/>
    <property type="molecule type" value="Genomic_DNA"/>
</dbReference>
<feature type="transmembrane region" description="Helical" evidence="7">
    <location>
        <begin position="292"/>
        <end position="309"/>
    </location>
</feature>
<keyword evidence="6 7" id="KW-0472">Membrane</keyword>
<evidence type="ECO:0000256" key="5">
    <source>
        <dbReference type="ARBA" id="ARBA00022989"/>
    </source>
</evidence>
<feature type="transmembrane region" description="Helical" evidence="7">
    <location>
        <begin position="46"/>
        <end position="66"/>
    </location>
</feature>
<feature type="transmembrane region" description="Helical" evidence="7">
    <location>
        <begin position="215"/>
        <end position="236"/>
    </location>
</feature>
<evidence type="ECO:0000256" key="3">
    <source>
        <dbReference type="ARBA" id="ARBA00022475"/>
    </source>
</evidence>
<evidence type="ECO:0000256" key="1">
    <source>
        <dbReference type="ARBA" id="ARBA00004651"/>
    </source>
</evidence>
<keyword evidence="2" id="KW-0813">Transport</keyword>
<feature type="transmembrane region" description="Helical" evidence="7">
    <location>
        <begin position="22"/>
        <end position="40"/>
    </location>
</feature>
<evidence type="ECO:0000256" key="7">
    <source>
        <dbReference type="SAM" id="Phobius"/>
    </source>
</evidence>
<dbReference type="PANTHER" id="PTHR23517:SF3">
    <property type="entry name" value="INTEGRAL MEMBRANE TRANSPORT PROTEIN"/>
    <property type="match status" value="1"/>
</dbReference>
<organism evidence="8 9">
    <name type="scientific">Pseudomonas caricapapayae</name>
    <dbReference type="NCBI Taxonomy" id="46678"/>
    <lineage>
        <taxon>Bacteria</taxon>
        <taxon>Pseudomonadati</taxon>
        <taxon>Pseudomonadota</taxon>
        <taxon>Gammaproteobacteria</taxon>
        <taxon>Pseudomonadales</taxon>
        <taxon>Pseudomonadaceae</taxon>
        <taxon>Pseudomonas</taxon>
    </lineage>
</organism>
<keyword evidence="5 7" id="KW-1133">Transmembrane helix</keyword>
<keyword evidence="4 7" id="KW-0812">Transmembrane</keyword>
<reference evidence="8 9" key="1">
    <citation type="submission" date="2018-08" db="EMBL/GenBank/DDBJ databases">
        <title>Recombination of ecologically and evolutionarily significant loci maintains genetic cohesion in the Pseudomonas syringae species complex.</title>
        <authorList>
            <person name="Dillon M."/>
            <person name="Thakur S."/>
            <person name="Almeida R.N.D."/>
            <person name="Weir B.S."/>
            <person name="Guttman D.S."/>
        </authorList>
    </citation>
    <scope>NUCLEOTIDE SEQUENCE [LARGE SCALE GENOMIC DNA]</scope>
    <source>
        <strain evidence="8 9">ICMP 7496</strain>
    </source>
</reference>
<dbReference type="Proteomes" id="UP000269872">
    <property type="component" value="Unassembled WGS sequence"/>
</dbReference>
<dbReference type="SUPFAM" id="SSF103473">
    <property type="entry name" value="MFS general substrate transporter"/>
    <property type="match status" value="1"/>
</dbReference>
<evidence type="ECO:0000313" key="8">
    <source>
        <dbReference type="EMBL" id="RMV71075.1"/>
    </source>
</evidence>
<comment type="caution">
    <text evidence="8">The sequence shown here is derived from an EMBL/GenBank/DDBJ whole genome shotgun (WGS) entry which is preliminary data.</text>
</comment>
<dbReference type="PANTHER" id="PTHR23517">
    <property type="entry name" value="RESISTANCE PROTEIN MDTM, PUTATIVE-RELATED-RELATED"/>
    <property type="match status" value="1"/>
</dbReference>
<name>A0A3M6ES73_9PSED</name>
<feature type="transmembrane region" description="Helical" evidence="7">
    <location>
        <begin position="362"/>
        <end position="389"/>
    </location>
</feature>
<dbReference type="InterPro" id="IPR050171">
    <property type="entry name" value="MFS_Transporters"/>
</dbReference>
<dbReference type="InterPro" id="IPR036259">
    <property type="entry name" value="MFS_trans_sf"/>
</dbReference>
<comment type="subcellular location">
    <subcellularLocation>
        <location evidence="1">Cell membrane</location>
        <topology evidence="1">Multi-pass membrane protein</topology>
    </subcellularLocation>
</comment>
<dbReference type="GO" id="GO:0005886">
    <property type="term" value="C:plasma membrane"/>
    <property type="evidence" value="ECO:0007669"/>
    <property type="project" value="UniProtKB-SubCell"/>
</dbReference>
<feature type="transmembrane region" description="Helical" evidence="7">
    <location>
        <begin position="73"/>
        <end position="95"/>
    </location>
</feature>
<evidence type="ECO:0000256" key="4">
    <source>
        <dbReference type="ARBA" id="ARBA00022692"/>
    </source>
</evidence>
<protein>
    <recommendedName>
        <fullName evidence="10">MFS transporter</fullName>
    </recommendedName>
</protein>
<keyword evidence="3" id="KW-1003">Cell membrane</keyword>
<dbReference type="Gene3D" id="1.20.1250.20">
    <property type="entry name" value="MFS general substrate transporter like domains"/>
    <property type="match status" value="1"/>
</dbReference>
<evidence type="ECO:0000256" key="2">
    <source>
        <dbReference type="ARBA" id="ARBA00022448"/>
    </source>
</evidence>
<evidence type="ECO:0000313" key="9">
    <source>
        <dbReference type="Proteomes" id="UP000269872"/>
    </source>
</evidence>
<accession>A0A3M6ES73</accession>
<sequence length="407" mass="44431">MVGYLKNPAVSARVILIFIDRVVEKSIVAMMAIVISLQFGVQRATYALVATALLTVVGSIAIDVVARKIDKWSIVLFSEVSRGTILLLFAVILSYNQSLYSVYLIFLISVSVLGGISATLSESLLIEMTKHIDRAALYSLIYWVRNLALILAPLIVVLVYPSGYIFYIGLIGCINILLTAFLFFRLNIPVVIDVVRDGSGSLFKSLSAASKDRRFVSFILASTIMSTIALMPSHYIAVRLAVDLTSIPVTLLHRTFIMSGVELSNVMRSANSLFVLALTIPVHYLKPKLSEMQLLILGMLLFGIGFTIASTSSGVFVLLGAVFLYSLGATLFVPIHFSMFARLCSDEHRNIYVAVSEQDIRVAGLLSALSLVFVNAVSSSSVSLLVAFASATTLWLYQRVLRGVQHA</sequence>
<evidence type="ECO:0008006" key="10">
    <source>
        <dbReference type="Google" id="ProtNLM"/>
    </source>
</evidence>
<feature type="transmembrane region" description="Helical" evidence="7">
    <location>
        <begin position="101"/>
        <end position="125"/>
    </location>
</feature>
<proteinExistence type="predicted"/>
<feature type="transmembrane region" description="Helical" evidence="7">
    <location>
        <begin position="164"/>
        <end position="184"/>
    </location>
</feature>
<feature type="transmembrane region" description="Helical" evidence="7">
    <location>
        <begin position="137"/>
        <end position="158"/>
    </location>
</feature>
<feature type="transmembrane region" description="Helical" evidence="7">
    <location>
        <begin position="315"/>
        <end position="341"/>
    </location>
</feature>
<dbReference type="AlphaFoldDB" id="A0A3M6ES73"/>
<evidence type="ECO:0000256" key="6">
    <source>
        <dbReference type="ARBA" id="ARBA00023136"/>
    </source>
</evidence>
<gene>
    <name evidence="8" type="ORF">ALP05_200008</name>
</gene>